<evidence type="ECO:0000259" key="5">
    <source>
        <dbReference type="PROSITE" id="PS50075"/>
    </source>
</evidence>
<dbReference type="Pfam" id="PF00975">
    <property type="entry name" value="Thioesterase"/>
    <property type="match status" value="1"/>
</dbReference>
<dbReference type="SMART" id="SM00824">
    <property type="entry name" value="PKS_TE"/>
    <property type="match status" value="1"/>
</dbReference>
<feature type="domain" description="Carrier" evidence="5">
    <location>
        <begin position="989"/>
        <end position="1064"/>
    </location>
</feature>
<dbReference type="GO" id="GO:0031177">
    <property type="term" value="F:phosphopantetheine binding"/>
    <property type="evidence" value="ECO:0007669"/>
    <property type="project" value="InterPro"/>
</dbReference>
<dbReference type="Gene3D" id="3.40.50.1820">
    <property type="entry name" value="alpha/beta hydrolase"/>
    <property type="match status" value="1"/>
</dbReference>
<proteinExistence type="inferred from homology"/>
<dbReference type="InterPro" id="IPR025110">
    <property type="entry name" value="AMP-bd_C"/>
</dbReference>
<dbReference type="InterPro" id="IPR010071">
    <property type="entry name" value="AA_adenyl_dom"/>
</dbReference>
<dbReference type="FunFam" id="2.30.38.10:FF:000001">
    <property type="entry name" value="Non-ribosomal peptide synthetase PvdI"/>
    <property type="match status" value="1"/>
</dbReference>
<dbReference type="PANTHER" id="PTHR45527:SF14">
    <property type="entry name" value="PLIPASTATIN SYNTHASE SUBUNIT B"/>
    <property type="match status" value="1"/>
</dbReference>
<keyword evidence="7" id="KW-1185">Reference proteome</keyword>
<dbReference type="Gene3D" id="3.40.50.12780">
    <property type="entry name" value="N-terminal domain of ligase-like"/>
    <property type="match status" value="1"/>
</dbReference>
<dbReference type="CDD" id="cd19540">
    <property type="entry name" value="LCL_NRPS-like"/>
    <property type="match status" value="1"/>
</dbReference>
<dbReference type="GO" id="GO:0005829">
    <property type="term" value="C:cytosol"/>
    <property type="evidence" value="ECO:0007669"/>
    <property type="project" value="TreeGrafter"/>
</dbReference>
<dbReference type="GO" id="GO:0044550">
    <property type="term" value="P:secondary metabolite biosynthetic process"/>
    <property type="evidence" value="ECO:0007669"/>
    <property type="project" value="UniProtKB-ARBA"/>
</dbReference>
<dbReference type="Gene3D" id="3.30.559.10">
    <property type="entry name" value="Chloramphenicol acetyltransferase-like domain"/>
    <property type="match status" value="1"/>
</dbReference>
<dbReference type="PROSITE" id="PS50075">
    <property type="entry name" value="CARRIER"/>
    <property type="match status" value="1"/>
</dbReference>
<dbReference type="FunFam" id="3.30.300.30:FF:000010">
    <property type="entry name" value="Enterobactin synthetase component F"/>
    <property type="match status" value="1"/>
</dbReference>
<comment type="cofactor">
    <cofactor evidence="1">
        <name>pantetheine 4'-phosphate</name>
        <dbReference type="ChEBI" id="CHEBI:47942"/>
    </cofactor>
</comment>
<dbReference type="Pfam" id="PF00501">
    <property type="entry name" value="AMP-binding"/>
    <property type="match status" value="1"/>
</dbReference>
<dbReference type="FunFam" id="3.40.50.980:FF:000002">
    <property type="entry name" value="Enterobactin synthetase component F"/>
    <property type="match status" value="1"/>
</dbReference>
<dbReference type="Gene3D" id="3.30.559.30">
    <property type="entry name" value="Nonribosomal peptide synthetase, condensation domain"/>
    <property type="match status" value="1"/>
</dbReference>
<evidence type="ECO:0000313" key="7">
    <source>
        <dbReference type="Proteomes" id="UP000516230"/>
    </source>
</evidence>
<dbReference type="GO" id="GO:0043041">
    <property type="term" value="P:amino acid activation for nonribosomal peptide biosynthetic process"/>
    <property type="evidence" value="ECO:0007669"/>
    <property type="project" value="TreeGrafter"/>
</dbReference>
<dbReference type="Proteomes" id="UP000516230">
    <property type="component" value="Chromosome"/>
</dbReference>
<evidence type="ECO:0000256" key="2">
    <source>
        <dbReference type="ARBA" id="ARBA00006432"/>
    </source>
</evidence>
<dbReference type="SUPFAM" id="SSF53474">
    <property type="entry name" value="alpha/beta-Hydrolases"/>
    <property type="match status" value="1"/>
</dbReference>
<dbReference type="InterPro" id="IPR000873">
    <property type="entry name" value="AMP-dep_synth/lig_dom"/>
</dbReference>
<dbReference type="GO" id="GO:0003824">
    <property type="term" value="F:catalytic activity"/>
    <property type="evidence" value="ECO:0007669"/>
    <property type="project" value="InterPro"/>
</dbReference>
<dbReference type="InterPro" id="IPR029058">
    <property type="entry name" value="AB_hydrolase_fold"/>
</dbReference>
<reference evidence="6 7" key="1">
    <citation type="submission" date="2020-08" db="EMBL/GenBank/DDBJ databases">
        <title>A novel species.</title>
        <authorList>
            <person name="Gao J."/>
        </authorList>
    </citation>
    <scope>NUCLEOTIDE SEQUENCE [LARGE SCALE GENOMIC DNA]</scope>
    <source>
        <strain evidence="6 7">CRPJ-33</strain>
    </source>
</reference>
<dbReference type="EMBL" id="CP060825">
    <property type="protein sequence ID" value="QNP66634.1"/>
    <property type="molecule type" value="Genomic_DNA"/>
</dbReference>
<evidence type="ECO:0000256" key="4">
    <source>
        <dbReference type="ARBA" id="ARBA00022553"/>
    </source>
</evidence>
<dbReference type="SUPFAM" id="SSF56801">
    <property type="entry name" value="Acetyl-CoA synthetase-like"/>
    <property type="match status" value="1"/>
</dbReference>
<dbReference type="InterPro" id="IPR023213">
    <property type="entry name" value="CAT-like_dom_sf"/>
</dbReference>
<dbReference type="NCBIfam" id="TIGR01733">
    <property type="entry name" value="AA-adenyl-dom"/>
    <property type="match status" value="1"/>
</dbReference>
<evidence type="ECO:0000313" key="6">
    <source>
        <dbReference type="EMBL" id="QNP66634.1"/>
    </source>
</evidence>
<dbReference type="Pfam" id="PF13193">
    <property type="entry name" value="AMP-binding_C"/>
    <property type="match status" value="1"/>
</dbReference>
<dbReference type="InterPro" id="IPR020802">
    <property type="entry name" value="TesA-like"/>
</dbReference>
<dbReference type="PROSITE" id="PS00012">
    <property type="entry name" value="PHOSPHOPANTETHEINE"/>
    <property type="match status" value="1"/>
</dbReference>
<dbReference type="FunFam" id="1.10.1200.10:FF:000016">
    <property type="entry name" value="Non-ribosomal peptide synthase"/>
    <property type="match status" value="1"/>
</dbReference>
<dbReference type="Pfam" id="PF00550">
    <property type="entry name" value="PP-binding"/>
    <property type="match status" value="1"/>
</dbReference>
<dbReference type="FunFam" id="3.40.50.980:FF:000001">
    <property type="entry name" value="Non-ribosomal peptide synthetase"/>
    <property type="match status" value="1"/>
</dbReference>
<dbReference type="SMART" id="SM00823">
    <property type="entry name" value="PKS_PP"/>
    <property type="match status" value="1"/>
</dbReference>
<dbReference type="InterPro" id="IPR001031">
    <property type="entry name" value="Thioesterase"/>
</dbReference>
<dbReference type="InterPro" id="IPR045851">
    <property type="entry name" value="AMP-bd_C_sf"/>
</dbReference>
<dbReference type="SUPFAM" id="SSF47336">
    <property type="entry name" value="ACP-like"/>
    <property type="match status" value="1"/>
</dbReference>
<dbReference type="PANTHER" id="PTHR45527">
    <property type="entry name" value="NONRIBOSOMAL PEPTIDE SYNTHETASE"/>
    <property type="match status" value="1"/>
</dbReference>
<dbReference type="InterPro" id="IPR042099">
    <property type="entry name" value="ANL_N_sf"/>
</dbReference>
<dbReference type="FunFam" id="3.40.50.12780:FF:000012">
    <property type="entry name" value="Non-ribosomal peptide synthetase"/>
    <property type="match status" value="1"/>
</dbReference>
<dbReference type="Gene3D" id="3.30.300.30">
    <property type="match status" value="1"/>
</dbReference>
<protein>
    <submittedName>
        <fullName evidence="6">Amino acid adenylation domain-containing protein</fullName>
    </submittedName>
</protein>
<dbReference type="SUPFAM" id="SSF52777">
    <property type="entry name" value="CoA-dependent acyltransferases"/>
    <property type="match status" value="2"/>
</dbReference>
<evidence type="ECO:0000256" key="1">
    <source>
        <dbReference type="ARBA" id="ARBA00001957"/>
    </source>
</evidence>
<dbReference type="GO" id="GO:0008610">
    <property type="term" value="P:lipid biosynthetic process"/>
    <property type="evidence" value="ECO:0007669"/>
    <property type="project" value="UniProtKB-ARBA"/>
</dbReference>
<dbReference type="InterPro" id="IPR009081">
    <property type="entry name" value="PP-bd_ACP"/>
</dbReference>
<comment type="similarity">
    <text evidence="2">Belongs to the ATP-dependent AMP-binding enzyme family.</text>
</comment>
<organism evidence="6 7">
    <name type="scientific">Streptomyces genisteinicus</name>
    <dbReference type="NCBI Taxonomy" id="2768068"/>
    <lineage>
        <taxon>Bacteria</taxon>
        <taxon>Bacillati</taxon>
        <taxon>Actinomycetota</taxon>
        <taxon>Actinomycetes</taxon>
        <taxon>Kitasatosporales</taxon>
        <taxon>Streptomycetaceae</taxon>
        <taxon>Streptomyces</taxon>
    </lineage>
</organism>
<evidence type="ECO:0000256" key="3">
    <source>
        <dbReference type="ARBA" id="ARBA00022450"/>
    </source>
</evidence>
<dbReference type="CDD" id="cd17643">
    <property type="entry name" value="A_NRPS_Cytc1-like"/>
    <property type="match status" value="1"/>
</dbReference>
<sequence>MIPLSFGQRRLWFLQQLEGVGSAYNIPVCLRLRGGVDARALGLALGDVVGRHEVLRTVVEVVDGVPCQRVLGVGAVPVLSVRSCGVGELAGLVGEAVGWSFDLSVDVPVRGWLFDVGGGECVFVLVVHHIAADGWSLGPLLRDVASAYGVRCAGGVPVWGELPVQYADFALWQGELLGGVGDPGSLVSRQLGFWRGALAGVPEELVLPFDRARPVVGSFRGGSVGVDVGAGVHAGVVGVGRECGASVFMVLQAGLGVLLSRLGAGSDVPLGCPVAGRSEEGLEDLVGFFVNTLVMRVDVSGDPSFRELVGRVREVNLGALAHQDVPFDLLVEELNPPRSAARNPLFQVMFTLQNGIASTVRFPGLEVSAEDAGVRPAKFDLTFALEEEFGPAGEPAGIKGVIDYNADLFDEGTVRRIAGMFPRVLRQLADRPDAPVGRLTVNGPEEDRLLEHWSGGPAGPSRTAATTLVDAFQEQVRRTPDAVAVGCGAHRLTYRQLNARANRLARHLRTLGAGPERMVAVALPRSTELVAALLAVLKTGAAYVPVDTAYPERRIAHVLRDADALVLVTTSEAARGLPGQAVPRLPLDSEETRAALDAHPGTDLRDDERTSPLLPDHPAYTIHTSGSTGTPKGVVVTHRNVLRLFASTRRWFSFGEADVWTLFHSFAFDFSVWELWGPLLHGGRLVVVPYETSRSPRELLRLLADERVTVLNQTPSAFHQLMRADAEHPETGRRLALRYVVFGGEALDPGRLADWYTRHAADAPRLVNMYGITETTVHVTALPLERGHTAEGRRSPIGSGIADLRVHVLDERLRRAPIGVAGELYVSGPGLARGYLNRPALTAGRFVADPYGPPGGRMYRTGDIVRWRSAGGLEYLGRADDQIKLRGFRIEPAEVEAALLDCDRVEQAAVVLREDRQGDRRLVAYATGPEPGPEAEAELRRQAGLRLPGHMVPSACVVLPALPLTENGKLDRKALPAPRADAAGPVGRAARDAGEQRLCDLFAEVLGLPEVGPEQGFFELGGHSLLAVRLIERVRAVLGAEIGIGTLFTAPTPAAVARRLRETGAGPADDSLGPLLALRADGARAPVFCVHPAAGTSWVYAGLLAHLDGGQPVYGLQSPGLTPGGRVAGTFDELVTDYLRTMRQAQAHGPYHLLGWSFGGMVAHAMATRLQQEGEKVALLALLDAYPGEGRGGVLPAEGDVRTALFESLGRREDGHGATGAPGAALADVFGQQYRALRELGDDPLATVTRTFTDHCRLAGGFRPGRFEGDALVFAATWEDHDGAATRDPRDWRRHVTGRVEVHRLPCGHGEMTSPAALARIGPVLAARLDDATGAGALDATGTTTTHGGLR</sequence>
<dbReference type="InterPro" id="IPR001242">
    <property type="entry name" value="Condensation_dom"/>
</dbReference>
<dbReference type="GO" id="GO:0017000">
    <property type="term" value="P:antibiotic biosynthetic process"/>
    <property type="evidence" value="ECO:0007669"/>
    <property type="project" value="UniProtKB-ARBA"/>
</dbReference>
<dbReference type="InterPro" id="IPR036736">
    <property type="entry name" value="ACP-like_sf"/>
</dbReference>
<dbReference type="InterPro" id="IPR020806">
    <property type="entry name" value="PKS_PP-bd"/>
</dbReference>
<keyword evidence="4" id="KW-0597">Phosphoprotein</keyword>
<dbReference type="GO" id="GO:0072330">
    <property type="term" value="P:monocarboxylic acid biosynthetic process"/>
    <property type="evidence" value="ECO:0007669"/>
    <property type="project" value="UniProtKB-ARBA"/>
</dbReference>
<keyword evidence="3" id="KW-0596">Phosphopantetheine</keyword>
<accession>A0A7H0I1G8</accession>
<dbReference type="KEGG" id="sgj:IAG43_29410"/>
<gene>
    <name evidence="6" type="ORF">IAG43_29410</name>
</gene>
<name>A0A7H0I1G8_9ACTN</name>
<dbReference type="Pfam" id="PF00668">
    <property type="entry name" value="Condensation"/>
    <property type="match status" value="1"/>
</dbReference>
<dbReference type="InterPro" id="IPR006162">
    <property type="entry name" value="Ppantetheine_attach_site"/>
</dbReference>
<dbReference type="RefSeq" id="WP_187743690.1">
    <property type="nucleotide sequence ID" value="NZ_CP060825.1"/>
</dbReference>